<dbReference type="GO" id="GO:0016020">
    <property type="term" value="C:membrane"/>
    <property type="evidence" value="ECO:0007669"/>
    <property type="project" value="TreeGrafter"/>
</dbReference>
<dbReference type="GO" id="GO:0016747">
    <property type="term" value="F:acyltransferase activity, transferring groups other than amino-acyl groups"/>
    <property type="evidence" value="ECO:0007669"/>
    <property type="project" value="InterPro"/>
</dbReference>
<feature type="transmembrane region" description="Helical" evidence="1">
    <location>
        <begin position="295"/>
        <end position="315"/>
    </location>
</feature>
<dbReference type="Proteomes" id="UP000029424">
    <property type="component" value="Chromosome 2"/>
</dbReference>
<feature type="transmembrane region" description="Helical" evidence="1">
    <location>
        <begin position="335"/>
        <end position="355"/>
    </location>
</feature>
<dbReference type="PANTHER" id="PTHR23028:SF53">
    <property type="entry name" value="ACYL_TRANSF_3 DOMAIN-CONTAINING PROTEIN"/>
    <property type="match status" value="1"/>
</dbReference>
<feature type="domain" description="Acyltransferase 3" evidence="2">
    <location>
        <begin position="10"/>
        <end position="345"/>
    </location>
</feature>
<evidence type="ECO:0000313" key="4">
    <source>
        <dbReference type="Proteomes" id="UP000029424"/>
    </source>
</evidence>
<dbReference type="KEGG" id="bok:DM82_6018"/>
<dbReference type="PANTHER" id="PTHR23028">
    <property type="entry name" value="ACETYLTRANSFERASE"/>
    <property type="match status" value="1"/>
</dbReference>
<organism evidence="3 4">
    <name type="scientific">Burkholderia oklahomensis</name>
    <dbReference type="NCBI Taxonomy" id="342113"/>
    <lineage>
        <taxon>Bacteria</taxon>
        <taxon>Pseudomonadati</taxon>
        <taxon>Pseudomonadota</taxon>
        <taxon>Betaproteobacteria</taxon>
        <taxon>Burkholderiales</taxon>
        <taxon>Burkholderiaceae</taxon>
        <taxon>Burkholderia</taxon>
        <taxon>pseudomallei group</taxon>
    </lineage>
</organism>
<feature type="transmembrane region" description="Helical" evidence="1">
    <location>
        <begin position="89"/>
        <end position="111"/>
    </location>
</feature>
<name>A0AAI8FPM6_9BURK</name>
<dbReference type="EMBL" id="CP008727">
    <property type="protein sequence ID" value="AIO68791.1"/>
    <property type="molecule type" value="Genomic_DNA"/>
</dbReference>
<dbReference type="InterPro" id="IPR050879">
    <property type="entry name" value="Acyltransferase_3"/>
</dbReference>
<keyword evidence="4" id="KW-1185">Reference proteome</keyword>
<reference evidence="3 4" key="1">
    <citation type="submission" date="2014-06" db="EMBL/GenBank/DDBJ databases">
        <authorList>
            <person name="Bishop-Lilly K.A."/>
            <person name="Broomall S.M."/>
            <person name="Chain P.S."/>
            <person name="Chertkov O."/>
            <person name="Coyne S.R."/>
            <person name="Daligault H.E."/>
            <person name="Davenport K.W."/>
            <person name="Erkkila T."/>
            <person name="Frey K.G."/>
            <person name="Gibbons H.S."/>
            <person name="Gu W."/>
            <person name="Jaissle J."/>
            <person name="Johnson S.L."/>
            <person name="Koroleva G.I."/>
            <person name="Ladner J.T."/>
            <person name="Lo C.-C."/>
            <person name="Minogue T.D."/>
            <person name="Munk C."/>
            <person name="Palacios G.F."/>
            <person name="Redden C.L."/>
            <person name="Rosenzweig C.N."/>
            <person name="Scholz M.B."/>
            <person name="Teshima H."/>
            <person name="Xu Y."/>
        </authorList>
    </citation>
    <scope>NUCLEOTIDE SEQUENCE [LARGE SCALE GENOMIC DNA]</scope>
    <source>
        <strain evidence="3 4">EO147</strain>
    </source>
</reference>
<feature type="transmembrane region" description="Helical" evidence="1">
    <location>
        <begin position="12"/>
        <end position="34"/>
    </location>
</feature>
<dbReference type="GO" id="GO:0009103">
    <property type="term" value="P:lipopolysaccharide biosynthetic process"/>
    <property type="evidence" value="ECO:0007669"/>
    <property type="project" value="TreeGrafter"/>
</dbReference>
<evidence type="ECO:0000259" key="2">
    <source>
        <dbReference type="Pfam" id="PF01757"/>
    </source>
</evidence>
<keyword evidence="3" id="KW-0012">Acyltransferase</keyword>
<keyword evidence="1" id="KW-0472">Membrane</keyword>
<sequence>MNSEQHGKNLDIEVLRAVAILGTLFSHLDILLFWGSDWLNSLRPTFFMWGGVDLFFCISGYVIVSGLFRSLRDGRSTFSAFAIPFWIKRAWRILPSAWLWMIVPLMLSVFFNTSRYLGTPAGNIVDSISIVAQLANLHTWSCYAHPGTLCGINQVYWSLSLEEQSYLLLPFILFFANRRLLVPLLIALVLVQIFLPRPILSFLWFVRTDALMLGAILAIAKNVGLLERLDPRILSNNWLASSILILLCVLIALIPGALVSIPFHTGMLAIVSFLMVWIASYDKGYTLHDGLLKKVMAYVGSRSYAVYLIHVPIYRATREIWLRLTSPQVAFNDRYTVSFVMTALVLTFLLAELNFRFIEAPLRKRGVRIADQWMNQMSSAKHAPSH</sequence>
<feature type="transmembrane region" description="Helical" evidence="1">
    <location>
        <begin position="167"/>
        <end position="195"/>
    </location>
</feature>
<dbReference type="InterPro" id="IPR002656">
    <property type="entry name" value="Acyl_transf_3_dom"/>
</dbReference>
<keyword evidence="1" id="KW-1133">Transmembrane helix</keyword>
<feature type="transmembrane region" description="Helical" evidence="1">
    <location>
        <begin position="243"/>
        <end position="274"/>
    </location>
</feature>
<protein>
    <submittedName>
        <fullName evidence="3">Acyltransferase family protein</fullName>
    </submittedName>
</protein>
<keyword evidence="1" id="KW-0812">Transmembrane</keyword>
<keyword evidence="3" id="KW-0808">Transferase</keyword>
<gene>
    <name evidence="3" type="ORF">DM82_6018</name>
</gene>
<feature type="transmembrane region" description="Helical" evidence="1">
    <location>
        <begin position="46"/>
        <end position="68"/>
    </location>
</feature>
<dbReference type="Pfam" id="PF01757">
    <property type="entry name" value="Acyl_transf_3"/>
    <property type="match status" value="1"/>
</dbReference>
<dbReference type="RefSeq" id="WP_010110959.1">
    <property type="nucleotide sequence ID" value="NZ_CP008727.1"/>
</dbReference>
<dbReference type="AlphaFoldDB" id="A0AAI8FPM6"/>
<evidence type="ECO:0000256" key="1">
    <source>
        <dbReference type="SAM" id="Phobius"/>
    </source>
</evidence>
<accession>A0AAI8FPM6</accession>
<evidence type="ECO:0000313" key="3">
    <source>
        <dbReference type="EMBL" id="AIO68791.1"/>
    </source>
</evidence>
<proteinExistence type="predicted"/>